<sequence>MANVSELKRGDIILVRHNGKPYHVAIYAPNPDYIGDVIHMGTGFKRTGALRGTLASLYRLHAGLNKAGNLFNLYHNTLDTQVIRSKTLNGEDIAQQAERWLLQGVIYDEKRLVDALEANEKPYDTSPEAQTANTFEYLKFAARRNTPPTKTPFFPYTMASFLSGFGSFFLAPSLNLPQWLMNLARSLIRYATNYTGRAKGFNCAGFVLGVVGAVALKDEIQEITPGHGWVSLKRGNAPENKQSNYAKALKTMQEKRGIQDGPSPGLHTLLTAEQMHNFDIERLKTKLGGLALLHPHKPNLNTFMEQILQNKEYWDDLGVLSEKELETRVSPLSKPFNKEEYHAEKKRDLQNIQKNHQQFGKSYGDNAFAGKKYQLSFFRRVVSYISEEPISDITHRKTL</sequence>
<proteinExistence type="predicted"/>
<name>A0A0W0ZPY1_9GAMM</name>
<protein>
    <submittedName>
        <fullName evidence="1">Uncharacterized protein</fullName>
    </submittedName>
</protein>
<reference evidence="1 2" key="1">
    <citation type="submission" date="2015-11" db="EMBL/GenBank/DDBJ databases">
        <title>Genomic analysis of 38 Legionella species identifies large and diverse effector repertoires.</title>
        <authorList>
            <person name="Burstein D."/>
            <person name="Amaro F."/>
            <person name="Zusman T."/>
            <person name="Lifshitz Z."/>
            <person name="Cohen O."/>
            <person name="Gilbert J.A."/>
            <person name="Pupko T."/>
            <person name="Shuman H.A."/>
            <person name="Segal G."/>
        </authorList>
    </citation>
    <scope>NUCLEOTIDE SEQUENCE [LARGE SCALE GENOMIC DNA]</scope>
    <source>
        <strain evidence="1 2">IMVS3376</strain>
    </source>
</reference>
<gene>
    <name evidence="1" type="ORF">Lste_0406</name>
</gene>
<dbReference type="PATRIC" id="fig|947033.5.peg.434"/>
<dbReference type="EMBL" id="LNYY01000005">
    <property type="protein sequence ID" value="KTD71082.1"/>
    <property type="molecule type" value="Genomic_DNA"/>
</dbReference>
<dbReference type="RefSeq" id="WP_058509416.1">
    <property type="nucleotide sequence ID" value="NZ_LNYY01000005.1"/>
</dbReference>
<dbReference type="Proteomes" id="UP000054926">
    <property type="component" value="Unassembled WGS sequence"/>
</dbReference>
<dbReference type="OrthoDB" id="5653135at2"/>
<dbReference type="AlphaFoldDB" id="A0A0W0ZPY1"/>
<keyword evidence="2" id="KW-1185">Reference proteome</keyword>
<comment type="caution">
    <text evidence="1">The sequence shown here is derived from an EMBL/GenBank/DDBJ whole genome shotgun (WGS) entry which is preliminary data.</text>
</comment>
<accession>A0A0W0ZPY1</accession>
<evidence type="ECO:0000313" key="2">
    <source>
        <dbReference type="Proteomes" id="UP000054926"/>
    </source>
</evidence>
<evidence type="ECO:0000313" key="1">
    <source>
        <dbReference type="EMBL" id="KTD71082.1"/>
    </source>
</evidence>
<organism evidence="1 2">
    <name type="scientific">Legionella steelei</name>
    <dbReference type="NCBI Taxonomy" id="947033"/>
    <lineage>
        <taxon>Bacteria</taxon>
        <taxon>Pseudomonadati</taxon>
        <taxon>Pseudomonadota</taxon>
        <taxon>Gammaproteobacteria</taxon>
        <taxon>Legionellales</taxon>
        <taxon>Legionellaceae</taxon>
        <taxon>Legionella</taxon>
    </lineage>
</organism>